<dbReference type="Proteomes" id="UP000028073">
    <property type="component" value="Unassembled WGS sequence"/>
</dbReference>
<evidence type="ECO:0000313" key="4">
    <source>
        <dbReference type="EMBL" id="KEQ17440.1"/>
    </source>
</evidence>
<dbReference type="SUPFAM" id="SSF53639">
    <property type="entry name" value="AraD/HMP-PK domain-like"/>
    <property type="match status" value="1"/>
</dbReference>
<dbReference type="GO" id="GO:0019323">
    <property type="term" value="P:pentose catabolic process"/>
    <property type="evidence" value="ECO:0007669"/>
    <property type="project" value="TreeGrafter"/>
</dbReference>
<dbReference type="SMART" id="SM01007">
    <property type="entry name" value="Aldolase_II"/>
    <property type="match status" value="1"/>
</dbReference>
<reference evidence="4 5" key="1">
    <citation type="submission" date="2014-06" db="EMBL/GenBank/DDBJ databases">
        <title>Whole Genome Sequences of Three Symbiotic Endozoicomonas Bacteria.</title>
        <authorList>
            <person name="Neave M.J."/>
            <person name="Apprill A."/>
            <person name="Voolstra C.R."/>
        </authorList>
    </citation>
    <scope>NUCLEOTIDE SEQUENCE [LARGE SCALE GENOMIC DNA]</scope>
    <source>
        <strain evidence="4 5">DSM 25634</strain>
    </source>
</reference>
<protein>
    <submittedName>
        <fullName evidence="4">Aldolase</fullName>
    </submittedName>
</protein>
<keyword evidence="5" id="KW-1185">Reference proteome</keyword>
<dbReference type="PANTHER" id="PTHR22789:SF0">
    <property type="entry name" value="3-OXO-TETRONATE 4-PHOSPHATE DECARBOXYLASE-RELATED"/>
    <property type="match status" value="1"/>
</dbReference>
<dbReference type="InterPro" id="IPR001303">
    <property type="entry name" value="Aldolase_II/adducin_N"/>
</dbReference>
<dbReference type="GO" id="GO:0005829">
    <property type="term" value="C:cytosol"/>
    <property type="evidence" value="ECO:0007669"/>
    <property type="project" value="TreeGrafter"/>
</dbReference>
<gene>
    <name evidence="4" type="ORF">GZ78_16825</name>
</gene>
<dbReference type="STRING" id="1137799.GZ78_16825"/>
<dbReference type="InterPro" id="IPR050197">
    <property type="entry name" value="Aldolase_class_II_sugar_metab"/>
</dbReference>
<dbReference type="InterPro" id="IPR036409">
    <property type="entry name" value="Aldolase_II/adducin_N_sf"/>
</dbReference>
<dbReference type="AlphaFoldDB" id="A0A081NG67"/>
<organism evidence="4 5">
    <name type="scientific">Endozoicomonas numazuensis</name>
    <dbReference type="NCBI Taxonomy" id="1137799"/>
    <lineage>
        <taxon>Bacteria</taxon>
        <taxon>Pseudomonadati</taxon>
        <taxon>Pseudomonadota</taxon>
        <taxon>Gammaproteobacteria</taxon>
        <taxon>Oceanospirillales</taxon>
        <taxon>Endozoicomonadaceae</taxon>
        <taxon>Endozoicomonas</taxon>
    </lineage>
</organism>
<evidence type="ECO:0000259" key="3">
    <source>
        <dbReference type="SMART" id="SM01007"/>
    </source>
</evidence>
<evidence type="ECO:0000313" key="5">
    <source>
        <dbReference type="Proteomes" id="UP000028073"/>
    </source>
</evidence>
<dbReference type="eggNOG" id="COG0235">
    <property type="taxonomic scope" value="Bacteria"/>
</dbReference>
<sequence>MNRYEGLNQAIVDQFAPRPGRQALLPELSEKAQVALMCRMLFREGWSEHIAGHITWRLPNGNILTNPWELSWDELTAKDIMTLDEKGKVIDGEWNITPAIGLHIQLHALRPEINVVIHNHAHWSGIWANLQKVPPIYDQAGAYCGEKLPIYNEYTGTFEDEHSTLSAAEALGESKWALLANHGSLVVGENLRQAHLRVITLEWRSKRAWEAEVAGGAQPLPPEEVEKLSRIDDNGFPFCWEAMARRELRADPNLVNDD</sequence>
<keyword evidence="1" id="KW-0479">Metal-binding</keyword>
<comment type="caution">
    <text evidence="4">The sequence shown here is derived from an EMBL/GenBank/DDBJ whole genome shotgun (WGS) entry which is preliminary data.</text>
</comment>
<dbReference type="Pfam" id="PF00596">
    <property type="entry name" value="Aldolase_II"/>
    <property type="match status" value="1"/>
</dbReference>
<dbReference type="GO" id="GO:0016832">
    <property type="term" value="F:aldehyde-lyase activity"/>
    <property type="evidence" value="ECO:0007669"/>
    <property type="project" value="TreeGrafter"/>
</dbReference>
<dbReference type="EMBL" id="JOKH01000003">
    <property type="protein sequence ID" value="KEQ17440.1"/>
    <property type="molecule type" value="Genomic_DNA"/>
</dbReference>
<dbReference type="RefSeq" id="WP_034837702.1">
    <property type="nucleotide sequence ID" value="NZ_JOKH01000003.1"/>
</dbReference>
<feature type="domain" description="Class II aldolase/adducin N-terminal" evidence="3">
    <location>
        <begin position="32"/>
        <end position="209"/>
    </location>
</feature>
<keyword evidence="2" id="KW-0456">Lyase</keyword>
<proteinExistence type="predicted"/>
<dbReference type="Gene3D" id="3.40.225.10">
    <property type="entry name" value="Class II aldolase/adducin N-terminal domain"/>
    <property type="match status" value="1"/>
</dbReference>
<dbReference type="PANTHER" id="PTHR22789">
    <property type="entry name" value="FUCULOSE PHOSPHATE ALDOLASE"/>
    <property type="match status" value="1"/>
</dbReference>
<dbReference type="OrthoDB" id="8859181at2"/>
<accession>A0A081NG67</accession>
<evidence type="ECO:0000256" key="2">
    <source>
        <dbReference type="ARBA" id="ARBA00023239"/>
    </source>
</evidence>
<evidence type="ECO:0000256" key="1">
    <source>
        <dbReference type="ARBA" id="ARBA00022723"/>
    </source>
</evidence>
<dbReference type="GO" id="GO:0046872">
    <property type="term" value="F:metal ion binding"/>
    <property type="evidence" value="ECO:0007669"/>
    <property type="project" value="UniProtKB-KW"/>
</dbReference>
<name>A0A081NG67_9GAMM</name>